<reference evidence="1 2" key="1">
    <citation type="submission" date="2018-01" db="EMBL/GenBank/DDBJ databases">
        <title>Complete genome sequence of Bacteriovorax stolpii DSM12778.</title>
        <authorList>
            <person name="Tang B."/>
            <person name="Chang J."/>
        </authorList>
    </citation>
    <scope>NUCLEOTIDE SEQUENCE [LARGE SCALE GENOMIC DNA]</scope>
    <source>
        <strain evidence="1 2">DSM 12778</strain>
    </source>
</reference>
<dbReference type="RefSeq" id="WP_102245155.1">
    <property type="nucleotide sequence ID" value="NZ_CP025704.1"/>
</dbReference>
<dbReference type="AlphaFoldDB" id="A0A2K9NWI4"/>
<sequence>MNECVVLFSGGTDSFCTAGLAAEKHERVHLLTFYEKATENSPWPEQNLERLQKKYGADKFTLSVFSTDKIVKHLSYKHFFKFLKEFHFYNLATPGLSSLSWHTRTVLFCQEKKIQTVYDGMTKELLHLPGHMPEIRELFREFYKSHGIQFSSMVIDWDIPEDQRFMDRLIVDRHGFTLGPKPKTRTTGDWLFNNGLLPSKNVKGSEFDRLMQHDCYPFIVYNMLVFWFFEPLIGYEKYKINLRTFMSKKVEMAQALINDESHFPFVRSPNERV</sequence>
<dbReference type="EMBL" id="CP025704">
    <property type="protein sequence ID" value="AUN99866.1"/>
    <property type="molecule type" value="Genomic_DNA"/>
</dbReference>
<gene>
    <name evidence="1" type="ORF">C0V70_17500</name>
</gene>
<organism evidence="1 2">
    <name type="scientific">Bacteriovorax stolpii</name>
    <name type="common">Bdellovibrio stolpii</name>
    <dbReference type="NCBI Taxonomy" id="960"/>
    <lineage>
        <taxon>Bacteria</taxon>
        <taxon>Pseudomonadati</taxon>
        <taxon>Bdellovibrionota</taxon>
        <taxon>Bacteriovoracia</taxon>
        <taxon>Bacteriovoracales</taxon>
        <taxon>Bacteriovoracaceae</taxon>
        <taxon>Bacteriovorax</taxon>
    </lineage>
</organism>
<protein>
    <submittedName>
        <fullName evidence="1">Uncharacterized protein</fullName>
    </submittedName>
</protein>
<dbReference type="Proteomes" id="UP000235584">
    <property type="component" value="Chromosome"/>
</dbReference>
<evidence type="ECO:0000313" key="2">
    <source>
        <dbReference type="Proteomes" id="UP000235584"/>
    </source>
</evidence>
<evidence type="ECO:0000313" key="1">
    <source>
        <dbReference type="EMBL" id="AUN99866.1"/>
    </source>
</evidence>
<dbReference type="SUPFAM" id="SSF52402">
    <property type="entry name" value="Adenine nucleotide alpha hydrolases-like"/>
    <property type="match status" value="1"/>
</dbReference>
<dbReference type="InterPro" id="IPR014729">
    <property type="entry name" value="Rossmann-like_a/b/a_fold"/>
</dbReference>
<dbReference type="KEGG" id="bsto:C0V70_17500"/>
<accession>A0A2K9NWI4</accession>
<keyword evidence="2" id="KW-1185">Reference proteome</keyword>
<name>A0A2K9NWI4_BACTC</name>
<proteinExistence type="predicted"/>
<dbReference type="Gene3D" id="3.40.50.620">
    <property type="entry name" value="HUPs"/>
    <property type="match status" value="1"/>
</dbReference>
<dbReference type="OrthoDB" id="5180851at2"/>